<evidence type="ECO:0000313" key="9">
    <source>
        <dbReference type="Proteomes" id="UP000486760"/>
    </source>
</evidence>
<gene>
    <name evidence="8" type="ORF">F0A17_03365</name>
</gene>
<dbReference type="InterPro" id="IPR011004">
    <property type="entry name" value="Trimer_LpxA-like_sf"/>
</dbReference>
<comment type="similarity">
    <text evidence="1">Belongs to the transferase hexapeptide repeat family.</text>
</comment>
<dbReference type="InterPro" id="IPR018357">
    <property type="entry name" value="Hexapep_transf_CS"/>
</dbReference>
<protein>
    <submittedName>
        <fullName evidence="8">Acetyltransferase</fullName>
    </submittedName>
</protein>
<dbReference type="EMBL" id="VTPY01000001">
    <property type="protein sequence ID" value="KAA0014693.1"/>
    <property type="molecule type" value="Genomic_DNA"/>
</dbReference>
<evidence type="ECO:0000259" key="7">
    <source>
        <dbReference type="Pfam" id="PF17836"/>
    </source>
</evidence>
<feature type="compositionally biased region" description="Basic and acidic residues" evidence="6">
    <location>
        <begin position="234"/>
        <end position="243"/>
    </location>
</feature>
<accession>A0A7V7G6K7</accession>
<evidence type="ECO:0000256" key="4">
    <source>
        <dbReference type="PIRSR" id="PIRSR620019-1"/>
    </source>
</evidence>
<dbReference type="SUPFAM" id="SSF51161">
    <property type="entry name" value="Trimeric LpxA-like enzymes"/>
    <property type="match status" value="1"/>
</dbReference>
<dbReference type="PANTHER" id="PTHR43300">
    <property type="entry name" value="ACETYLTRANSFERASE"/>
    <property type="match status" value="1"/>
</dbReference>
<evidence type="ECO:0000256" key="1">
    <source>
        <dbReference type="ARBA" id="ARBA00007274"/>
    </source>
</evidence>
<name>A0A7V7G6K7_9GAMM</name>
<dbReference type="AlphaFoldDB" id="A0A7V7G6K7"/>
<comment type="caution">
    <text evidence="8">The sequence shown here is derived from an EMBL/GenBank/DDBJ whole genome shotgun (WGS) entry which is preliminary data.</text>
</comment>
<evidence type="ECO:0000256" key="3">
    <source>
        <dbReference type="ARBA" id="ARBA00022737"/>
    </source>
</evidence>
<dbReference type="RefSeq" id="WP_149326900.1">
    <property type="nucleotide sequence ID" value="NZ_VTPY01000001.1"/>
</dbReference>
<feature type="domain" description="PglD N-terminal" evidence="7">
    <location>
        <begin position="6"/>
        <end position="81"/>
    </location>
</feature>
<keyword evidence="3" id="KW-0677">Repeat</keyword>
<reference evidence="8 9" key="1">
    <citation type="submission" date="2019-08" db="EMBL/GenBank/DDBJ databases">
        <title>Bioinformatics analysis of the strain L3 and L5.</title>
        <authorList>
            <person name="Li X."/>
        </authorList>
    </citation>
    <scope>NUCLEOTIDE SEQUENCE [LARGE SCALE GENOMIC DNA]</scope>
    <source>
        <strain evidence="8 9">L5</strain>
    </source>
</reference>
<sequence length="243" mass="25317">MNDRHRLAILGASGHGKVVADIAIQTGWQELVFYDDAWPEKRHLERWEIRGTLPMLLHDLADYDGVFVAIGHNTIRDVKLEELMRHGATIVSLVHPRAIVSPMARLGAGSVVMPGAVINAFAELGRGGIVNSAATVDHDCRLGDCVHVAPGANIAGDVEVGRLSWIGAGAVVRQGVAIGANVMIGAGAAVVADIANDQVMGGVPARPLPSSPGASDIGEGKDDPPPGASNVLHLDLKSPKGRS</sequence>
<evidence type="ECO:0000256" key="2">
    <source>
        <dbReference type="ARBA" id="ARBA00022679"/>
    </source>
</evidence>
<evidence type="ECO:0000256" key="6">
    <source>
        <dbReference type="SAM" id="MobiDB-lite"/>
    </source>
</evidence>
<dbReference type="Gene3D" id="2.160.10.10">
    <property type="entry name" value="Hexapeptide repeat proteins"/>
    <property type="match status" value="1"/>
</dbReference>
<dbReference type="Proteomes" id="UP000486760">
    <property type="component" value="Unassembled WGS sequence"/>
</dbReference>
<dbReference type="Gene3D" id="3.40.50.20">
    <property type="match status" value="1"/>
</dbReference>
<dbReference type="CDD" id="cd03360">
    <property type="entry name" value="LbH_AT_putative"/>
    <property type="match status" value="1"/>
</dbReference>
<dbReference type="PROSITE" id="PS00101">
    <property type="entry name" value="HEXAPEP_TRANSFERASES"/>
    <property type="match status" value="1"/>
</dbReference>
<keyword evidence="2 8" id="KW-0808">Transferase</keyword>
<feature type="region of interest" description="Disordered" evidence="6">
    <location>
        <begin position="203"/>
        <end position="243"/>
    </location>
</feature>
<feature type="binding site" evidence="5">
    <location>
        <position position="147"/>
    </location>
    <ligand>
        <name>acetyl-CoA</name>
        <dbReference type="ChEBI" id="CHEBI:57288"/>
    </ligand>
</feature>
<dbReference type="PANTHER" id="PTHR43300:SF7">
    <property type="entry name" value="UDP-N-ACETYLBACILLOSAMINE N-ACETYLTRANSFERASE"/>
    <property type="match status" value="1"/>
</dbReference>
<feature type="binding site" evidence="5">
    <location>
        <begin position="13"/>
        <end position="15"/>
    </location>
    <ligand>
        <name>substrate</name>
    </ligand>
</feature>
<dbReference type="InterPro" id="IPR020019">
    <property type="entry name" value="AcTrfase_PglD-like"/>
</dbReference>
<dbReference type="InterPro" id="IPR041561">
    <property type="entry name" value="PglD_N"/>
</dbReference>
<organism evidence="8 9">
    <name type="scientific">Billgrantia pellis</name>
    <dbReference type="NCBI Taxonomy" id="2606936"/>
    <lineage>
        <taxon>Bacteria</taxon>
        <taxon>Pseudomonadati</taxon>
        <taxon>Pseudomonadota</taxon>
        <taxon>Gammaproteobacteria</taxon>
        <taxon>Oceanospirillales</taxon>
        <taxon>Halomonadaceae</taxon>
        <taxon>Billgrantia</taxon>
    </lineage>
</organism>
<keyword evidence="9" id="KW-1185">Reference proteome</keyword>
<dbReference type="NCBIfam" id="TIGR03570">
    <property type="entry name" value="NeuD_NnaD"/>
    <property type="match status" value="1"/>
</dbReference>
<feature type="site" description="Increases basicity of active site His" evidence="4">
    <location>
        <position position="139"/>
    </location>
</feature>
<dbReference type="Pfam" id="PF17836">
    <property type="entry name" value="PglD_N"/>
    <property type="match status" value="1"/>
</dbReference>
<feature type="binding site" evidence="5">
    <location>
        <position position="71"/>
    </location>
    <ligand>
        <name>substrate</name>
    </ligand>
</feature>
<evidence type="ECO:0000313" key="8">
    <source>
        <dbReference type="EMBL" id="KAA0014693.1"/>
    </source>
</evidence>
<feature type="binding site" evidence="5">
    <location>
        <begin position="35"/>
        <end position="36"/>
    </location>
    <ligand>
        <name>substrate</name>
    </ligand>
</feature>
<feature type="active site" description="Proton acceptor" evidence="4">
    <location>
        <position position="138"/>
    </location>
</feature>
<dbReference type="InterPro" id="IPR050179">
    <property type="entry name" value="Trans_hexapeptide_repeat"/>
</dbReference>
<evidence type="ECO:0000256" key="5">
    <source>
        <dbReference type="PIRSR" id="PIRSR620019-2"/>
    </source>
</evidence>
<dbReference type="GO" id="GO:0016740">
    <property type="term" value="F:transferase activity"/>
    <property type="evidence" value="ECO:0007669"/>
    <property type="project" value="UniProtKB-KW"/>
</dbReference>
<proteinExistence type="inferred from homology"/>